<evidence type="ECO:0000256" key="1">
    <source>
        <dbReference type="SAM" id="MobiDB-lite"/>
    </source>
</evidence>
<sequence>MMKNCLPILGFLLCWLFGNMPVHAQQQPSEKRIRIALLMSDNYSKPLAEAITLLNQKPGFAGQFDVVTAQGEAASVSQAALIVCYVHTPQTIQRYAQQIGAILARGDAVYAVGSTPEAANYKAWGMQFDRELDTYFENPSPENIARMVQLLCDRHFGTSFAPEAPIDFPDYGIVDWQTGALYQDPEIFRKVYRTSSPHAPWVALYGFRYEFVTQQYDYIKSYARALHEAGMNVMLFYGFPLEKAVHDFCLDAHGRSTIEVLVNFSSLPGSSPEKLAQTFAQLDVPVINGITLLQTESEWQSSTTGLSVAERSLALVRPEIMGQIQPTVVATQESIFDGQGHIYKQKTPLPGRIAHLAQKVKAWINLRYKTNADKRVTLIYYNGHPGKQNIGASYLNVLPKSIHRITAELEKAGYNLGGGRIAEAEIFQRVLSGGRNIGTWAPGELSRMVEEEQPVLVPVEQYKMWFADLHPRFQEQVIQKWGEPDSARIMVWTDSRQRRYFVLPQVKFGNLSLMPQPARGWEEDEEALFHDVSLPPHHQYIAFYLYMQRQQKPDALIHLGTHGTLEWLSGREAGLDADDAPDALLGAMINIYPYIMDNVGEGTQAKRRGGAIIIDHLTPPFQEAGLRPELRELAGAIHDYHVALEKSPLLAQAHLKAINRWVEETNVLRDLDHNGPIDKDDVQQLEHYLNELNEQQTPMGMHTFGISPSEEQARLTAIAMASRQKKLTVQDRDALTAEFYDRILQSGPAEIRALLDVLDGKFIEPSLGNDPIRNPDAIPTGKNFYAFDPSRMPSREIYAMGSKLAEQIIEHYLENNQGNYPDKIAVNLWSVETLRHEGIMESQILHLLGVRPTYDGFGKVNGLALIPRDSLQRPRVDVLVTPSGLYRDMFPHMMNLLDQAVALVYESPEQDNSIRAHVDALERELTDVGVRDTALRRRLAMVRLFGAATGTYGIGVDEAVQASDKWTDSQEVADVYFNRSGHLYGQGFWGTGPTELQKITGKELALSLFKKALSGTKAVVHSRSTHVYGVLDNDDFFQYLGGMTLAIKTLDGTEPDVIISNLTDPSIARQESLDKFIGREMHTRYLNPTWITEMLDEGYAGARMVGQITDNMWGWQATTDQAIRPDDWQAWHDVYVADKYGLDIQKRFAEADNTYAYQGMLARMLEVTRKGYWTPDADTRDRLIAAYLETVETTGLSCSDQVCGNDQLLTYIEEHIQDGKIAQNVMQRLHEQLGRIKNTGRYMDAPQGGMQPLGGPTAVDRAPSPTVKRTAMDQHSRKKAKEAETPALKGYKMEEKTLFQPMESTRPEAAFDWVWVFLLALIFSCGFLWHRSTR</sequence>
<keyword evidence="2" id="KW-1133">Transmembrane helix</keyword>
<evidence type="ECO:0000256" key="2">
    <source>
        <dbReference type="SAM" id="Phobius"/>
    </source>
</evidence>
<keyword evidence="2" id="KW-0812">Transmembrane</keyword>
<feature type="signal peptide" evidence="3">
    <location>
        <begin position="1"/>
        <end position="24"/>
    </location>
</feature>
<dbReference type="PANTHER" id="PTHR44119:SF4">
    <property type="entry name" value="AEROBIC COBALTOCHELATASE SUBUNIT COBN"/>
    <property type="match status" value="1"/>
</dbReference>
<feature type="chain" id="PRO_5046755078" evidence="3">
    <location>
        <begin position="25"/>
        <end position="1334"/>
    </location>
</feature>
<feature type="region of interest" description="Disordered" evidence="1">
    <location>
        <begin position="1249"/>
        <end position="1283"/>
    </location>
</feature>
<dbReference type="RefSeq" id="WP_380901884.1">
    <property type="nucleotide sequence ID" value="NZ_JBHUEG010000007.1"/>
</dbReference>
<gene>
    <name evidence="5" type="ORF">ACFSR5_06430</name>
</gene>
<dbReference type="InterPro" id="IPR003672">
    <property type="entry name" value="CobN/Mg_chltase"/>
</dbReference>
<reference evidence="6" key="1">
    <citation type="journal article" date="2019" name="Int. J. Syst. Evol. Microbiol.">
        <title>The Global Catalogue of Microorganisms (GCM) 10K type strain sequencing project: providing services to taxonomists for standard genome sequencing and annotation.</title>
        <authorList>
            <consortium name="The Broad Institute Genomics Platform"/>
            <consortium name="The Broad Institute Genome Sequencing Center for Infectious Disease"/>
            <person name="Wu L."/>
            <person name="Ma J."/>
        </authorList>
    </citation>
    <scope>NUCLEOTIDE SEQUENCE [LARGE SCALE GENOMIC DNA]</scope>
    <source>
        <strain evidence="6">KCTC 42662</strain>
    </source>
</reference>
<keyword evidence="5" id="KW-0436">Ligase</keyword>
<dbReference type="EC" id="6.6.1.2" evidence="5"/>
<keyword evidence="6" id="KW-1185">Reference proteome</keyword>
<comment type="caution">
    <text evidence="5">The sequence shown here is derived from an EMBL/GenBank/DDBJ whole genome shotgun (WGS) entry which is preliminary data.</text>
</comment>
<feature type="domain" description="CobN/magnesium chelatase" evidence="4">
    <location>
        <begin position="735"/>
        <end position="1179"/>
    </location>
</feature>
<evidence type="ECO:0000256" key="3">
    <source>
        <dbReference type="SAM" id="SignalP"/>
    </source>
</evidence>
<dbReference type="PANTHER" id="PTHR44119">
    <property type="entry name" value="MAGNESIUM-CHELATASE SUBUNIT CHLH, CHLOROPLASTIC"/>
    <property type="match status" value="1"/>
</dbReference>
<dbReference type="EMBL" id="JBHULR010000003">
    <property type="protein sequence ID" value="MFD2547282.1"/>
    <property type="molecule type" value="Genomic_DNA"/>
</dbReference>
<evidence type="ECO:0000313" key="6">
    <source>
        <dbReference type="Proteomes" id="UP001597545"/>
    </source>
</evidence>
<accession>A0ABW5KEY1</accession>
<keyword evidence="3" id="KW-0732">Signal</keyword>
<feature type="domain" description="CobN/magnesium chelatase" evidence="4">
    <location>
        <begin position="134"/>
        <end position="726"/>
    </location>
</feature>
<dbReference type="CDD" id="cd10150">
    <property type="entry name" value="CobN_like"/>
    <property type="match status" value="1"/>
</dbReference>
<dbReference type="GO" id="GO:0051116">
    <property type="term" value="F:cobaltochelatase activity"/>
    <property type="evidence" value="ECO:0007669"/>
    <property type="project" value="UniProtKB-EC"/>
</dbReference>
<organism evidence="5 6">
    <name type="scientific">Sphingobacterium suaedae</name>
    <dbReference type="NCBI Taxonomy" id="1686402"/>
    <lineage>
        <taxon>Bacteria</taxon>
        <taxon>Pseudomonadati</taxon>
        <taxon>Bacteroidota</taxon>
        <taxon>Sphingobacteriia</taxon>
        <taxon>Sphingobacteriales</taxon>
        <taxon>Sphingobacteriaceae</taxon>
        <taxon>Sphingobacterium</taxon>
    </lineage>
</organism>
<name>A0ABW5KEY1_9SPHI</name>
<protein>
    <submittedName>
        <fullName evidence="5">Cobaltochelatase subunit CobN</fullName>
        <ecNumber evidence="5">6.6.1.2</ecNumber>
    </submittedName>
</protein>
<proteinExistence type="predicted"/>
<dbReference type="Proteomes" id="UP001597545">
    <property type="component" value="Unassembled WGS sequence"/>
</dbReference>
<keyword evidence="2" id="KW-0472">Membrane</keyword>
<evidence type="ECO:0000313" key="5">
    <source>
        <dbReference type="EMBL" id="MFD2547282.1"/>
    </source>
</evidence>
<evidence type="ECO:0000259" key="4">
    <source>
        <dbReference type="Pfam" id="PF02514"/>
    </source>
</evidence>
<dbReference type="Pfam" id="PF02514">
    <property type="entry name" value="CobN-Mg_chel"/>
    <property type="match status" value="2"/>
</dbReference>
<feature type="transmembrane region" description="Helical" evidence="2">
    <location>
        <begin position="1310"/>
        <end position="1329"/>
    </location>
</feature>